<feature type="chain" id="PRO_5001979930" description="Ecp2 effector protein domain-containing protein" evidence="1">
    <location>
        <begin position="19"/>
        <end position="190"/>
    </location>
</feature>
<dbReference type="OrthoDB" id="4946768at2759"/>
<keyword evidence="1" id="KW-0732">Signal</keyword>
<sequence>MKLSATNLLVSLAATAAAFNVPNRFANGVYEITLMENTEGKVGTIAQYEISPYLNYTAKIDDTKLPFPKDIIDCAEYGGILQDYHSPTDDVIAMEMLSNWCELYNPRKGAIVVAVWNQNIWYLCNWDVQHNMPMLAVQHCSRKEIYEANILIDKACQRNRAGELHTKEWLKHYGRGVRKGSICLSMETWD</sequence>
<reference evidence="2 3" key="1">
    <citation type="journal article" date="2015" name="Genome Announc.">
        <title>Draft Genome Sequence and Gene Annotation of the Entomopathogenic Fungus Verticillium hemipterigenum.</title>
        <authorList>
            <person name="Horn F."/>
            <person name="Habel A."/>
            <person name="Scharf D.H."/>
            <person name="Dworschak J."/>
            <person name="Brakhage A.A."/>
            <person name="Guthke R."/>
            <person name="Hertweck C."/>
            <person name="Linde J."/>
        </authorList>
    </citation>
    <scope>NUCLEOTIDE SEQUENCE [LARGE SCALE GENOMIC DNA]</scope>
</reference>
<evidence type="ECO:0008006" key="4">
    <source>
        <dbReference type="Google" id="ProtNLM"/>
    </source>
</evidence>
<evidence type="ECO:0000313" key="3">
    <source>
        <dbReference type="Proteomes" id="UP000039046"/>
    </source>
</evidence>
<dbReference type="AlphaFoldDB" id="A0A0A1TMM9"/>
<protein>
    <recommendedName>
        <fullName evidence="4">Ecp2 effector protein domain-containing protein</fullName>
    </recommendedName>
</protein>
<organism evidence="2 3">
    <name type="scientific">[Torrubiella] hemipterigena</name>
    <dbReference type="NCBI Taxonomy" id="1531966"/>
    <lineage>
        <taxon>Eukaryota</taxon>
        <taxon>Fungi</taxon>
        <taxon>Dikarya</taxon>
        <taxon>Ascomycota</taxon>
        <taxon>Pezizomycotina</taxon>
        <taxon>Sordariomycetes</taxon>
        <taxon>Hypocreomycetidae</taxon>
        <taxon>Hypocreales</taxon>
        <taxon>Clavicipitaceae</taxon>
        <taxon>Clavicipitaceae incertae sedis</taxon>
        <taxon>'Torrubiella' clade</taxon>
    </lineage>
</organism>
<name>A0A0A1TMM9_9HYPO</name>
<evidence type="ECO:0000313" key="2">
    <source>
        <dbReference type="EMBL" id="CEJ92313.1"/>
    </source>
</evidence>
<dbReference type="Proteomes" id="UP000039046">
    <property type="component" value="Unassembled WGS sequence"/>
</dbReference>
<dbReference type="HOGENOM" id="CLU_1348858_0_0_1"/>
<evidence type="ECO:0000256" key="1">
    <source>
        <dbReference type="SAM" id="SignalP"/>
    </source>
</evidence>
<dbReference type="STRING" id="1531966.A0A0A1TMM9"/>
<accession>A0A0A1TMM9</accession>
<feature type="signal peptide" evidence="1">
    <location>
        <begin position="1"/>
        <end position="18"/>
    </location>
</feature>
<dbReference type="EMBL" id="CDHN01000004">
    <property type="protein sequence ID" value="CEJ92313.1"/>
    <property type="molecule type" value="Genomic_DNA"/>
</dbReference>
<gene>
    <name evidence="2" type="ORF">VHEMI07973</name>
</gene>
<keyword evidence="3" id="KW-1185">Reference proteome</keyword>
<proteinExistence type="predicted"/>